<accession>A0A5J5IEB6</accession>
<dbReference type="PANTHER" id="PTHR18964:SF149">
    <property type="entry name" value="BIFUNCTIONAL UDP-N-ACETYLGLUCOSAMINE 2-EPIMERASE_N-ACETYLMANNOSAMINE KINASE"/>
    <property type="match status" value="1"/>
</dbReference>
<gene>
    <name evidence="2" type="ORF">FW778_16140</name>
</gene>
<dbReference type="AlphaFoldDB" id="A0A5J5IEB6"/>
<dbReference type="InterPro" id="IPR043129">
    <property type="entry name" value="ATPase_NBD"/>
</dbReference>
<dbReference type="PANTHER" id="PTHR18964">
    <property type="entry name" value="ROK (REPRESSOR, ORF, KINASE) FAMILY"/>
    <property type="match status" value="1"/>
</dbReference>
<dbReference type="RefSeq" id="WP_150415858.1">
    <property type="nucleotide sequence ID" value="NZ_VYQF01000005.1"/>
</dbReference>
<dbReference type="SUPFAM" id="SSF53067">
    <property type="entry name" value="Actin-like ATPase domain"/>
    <property type="match status" value="1"/>
</dbReference>
<dbReference type="Proteomes" id="UP000326903">
    <property type="component" value="Unassembled WGS sequence"/>
</dbReference>
<sequence>MLTENNGKILSVDIGGSHIKATVLNVAGIFLQDYERLPTPTPATPGKVLDVIKELAQKFPGYDKVAAGFPGFIKDGLVKTAPNLNTADWANFNLVKALEEILGKPALVVNDADLQGLAVVSGKGLELMITLGTGFGTALLRDGVLMPHLEIAHHPVTKNKDYDAYIGEFEFKRIGKKKWNKRMKRVIEILKVVFNYDRLYISGGSAKEINFKLDDNIVIAGNRDGIKGGAKLWEQEHRMNAWKQEIVNPTEKI</sequence>
<evidence type="ECO:0000313" key="2">
    <source>
        <dbReference type="EMBL" id="KAA9037623.1"/>
    </source>
</evidence>
<keyword evidence="3" id="KW-1185">Reference proteome</keyword>
<evidence type="ECO:0000313" key="3">
    <source>
        <dbReference type="Proteomes" id="UP000326903"/>
    </source>
</evidence>
<proteinExistence type="inferred from homology"/>
<evidence type="ECO:0000256" key="1">
    <source>
        <dbReference type="ARBA" id="ARBA00006479"/>
    </source>
</evidence>
<comment type="similarity">
    <text evidence="1">Belongs to the ROK (NagC/XylR) family.</text>
</comment>
<protein>
    <submittedName>
        <fullName evidence="2">ROK family protein</fullName>
    </submittedName>
</protein>
<dbReference type="InterPro" id="IPR000600">
    <property type="entry name" value="ROK"/>
</dbReference>
<name>A0A5J5IEB6_9BACT</name>
<reference evidence="2 3" key="1">
    <citation type="submission" date="2019-09" db="EMBL/GenBank/DDBJ databases">
        <title>Draft genome sequence of Ginsengibacter sp. BR5-29.</title>
        <authorList>
            <person name="Im W.-T."/>
        </authorList>
    </citation>
    <scope>NUCLEOTIDE SEQUENCE [LARGE SCALE GENOMIC DNA]</scope>
    <source>
        <strain evidence="2 3">BR5-29</strain>
    </source>
</reference>
<dbReference type="Gene3D" id="3.30.420.40">
    <property type="match status" value="2"/>
</dbReference>
<comment type="caution">
    <text evidence="2">The sequence shown here is derived from an EMBL/GenBank/DDBJ whole genome shotgun (WGS) entry which is preliminary data.</text>
</comment>
<dbReference type="Pfam" id="PF00480">
    <property type="entry name" value="ROK"/>
    <property type="match status" value="1"/>
</dbReference>
<dbReference type="EMBL" id="VYQF01000005">
    <property type="protein sequence ID" value="KAA9037623.1"/>
    <property type="molecule type" value="Genomic_DNA"/>
</dbReference>
<organism evidence="2 3">
    <name type="scientific">Ginsengibacter hankyongi</name>
    <dbReference type="NCBI Taxonomy" id="2607284"/>
    <lineage>
        <taxon>Bacteria</taxon>
        <taxon>Pseudomonadati</taxon>
        <taxon>Bacteroidota</taxon>
        <taxon>Chitinophagia</taxon>
        <taxon>Chitinophagales</taxon>
        <taxon>Chitinophagaceae</taxon>
        <taxon>Ginsengibacter</taxon>
    </lineage>
</organism>